<keyword evidence="1" id="KW-0812">Transmembrane</keyword>
<evidence type="ECO:0000313" key="2">
    <source>
        <dbReference type="EMBL" id="QJA87832.1"/>
    </source>
</evidence>
<dbReference type="AlphaFoldDB" id="A0A6M3L1Y4"/>
<accession>A0A6M3L1Y4</accession>
<sequence>MQRKNIIQVGLAVLAGLNVAAPLVLDAQSIAPDWSWQYHALIGFVVFVIVIGWIIWGQRATINELKSGRPQFTLDERSKLDLQSQEDDELKYSFIFDVFFRNIGTIPAYHWRMKFGSCPDGLPNHFAFQDKEYSSANRIDIGNTVGKQYRGTVKYELHEGKKLPPSLKRFLVYCEIHYSDAEINGKGYKEEFYYSYKFDIGQIGNMSLRQKEELIPHVNKAHVAEGATD</sequence>
<feature type="transmembrane region" description="Helical" evidence="1">
    <location>
        <begin position="36"/>
        <end position="56"/>
    </location>
</feature>
<keyword evidence="1" id="KW-1133">Transmembrane helix</keyword>
<reference evidence="2" key="1">
    <citation type="submission" date="2020-03" db="EMBL/GenBank/DDBJ databases">
        <title>The deep terrestrial virosphere.</title>
        <authorList>
            <person name="Holmfeldt K."/>
            <person name="Nilsson E."/>
            <person name="Simone D."/>
            <person name="Lopez-Fernandez M."/>
            <person name="Wu X."/>
            <person name="de Brujin I."/>
            <person name="Lundin D."/>
            <person name="Andersson A."/>
            <person name="Bertilsson S."/>
            <person name="Dopson M."/>
        </authorList>
    </citation>
    <scope>NUCLEOTIDE SEQUENCE</scope>
    <source>
        <strain evidence="2">MM415B02883</strain>
    </source>
</reference>
<dbReference type="EMBL" id="MT142735">
    <property type="protein sequence ID" value="QJA87832.1"/>
    <property type="molecule type" value="Genomic_DNA"/>
</dbReference>
<proteinExistence type="predicted"/>
<name>A0A6M3L1Y4_9ZZZZ</name>
<gene>
    <name evidence="2" type="ORF">MM415B02883_0011</name>
</gene>
<evidence type="ECO:0000256" key="1">
    <source>
        <dbReference type="SAM" id="Phobius"/>
    </source>
</evidence>
<organism evidence="2">
    <name type="scientific">viral metagenome</name>
    <dbReference type="NCBI Taxonomy" id="1070528"/>
    <lineage>
        <taxon>unclassified sequences</taxon>
        <taxon>metagenomes</taxon>
        <taxon>organismal metagenomes</taxon>
    </lineage>
</organism>
<keyword evidence="1" id="KW-0472">Membrane</keyword>
<protein>
    <submittedName>
        <fullName evidence="2">Uncharacterized protein</fullName>
    </submittedName>
</protein>